<dbReference type="PANTHER" id="PTHR11910">
    <property type="entry name" value="ATP SYNTHASE DELTA CHAIN"/>
    <property type="match status" value="1"/>
</dbReference>
<name>A0A834Z7Y0_TETSI</name>
<dbReference type="Pfam" id="PF00213">
    <property type="entry name" value="OSCP"/>
    <property type="match status" value="1"/>
</dbReference>
<comment type="subcellular location">
    <subcellularLocation>
        <location evidence="1">Membrane</location>
    </subcellularLocation>
</comment>
<proteinExistence type="predicted"/>
<evidence type="ECO:0000256" key="6">
    <source>
        <dbReference type="ARBA" id="ARBA00023310"/>
    </source>
</evidence>
<evidence type="ECO:0000256" key="5">
    <source>
        <dbReference type="ARBA" id="ARBA00023136"/>
    </source>
</evidence>
<evidence type="ECO:0000313" key="8">
    <source>
        <dbReference type="Proteomes" id="UP000655225"/>
    </source>
</evidence>
<dbReference type="InterPro" id="IPR000711">
    <property type="entry name" value="ATPase_OSCP/dsu"/>
</dbReference>
<organism evidence="7 8">
    <name type="scientific">Tetracentron sinense</name>
    <name type="common">Spur-leaf</name>
    <dbReference type="NCBI Taxonomy" id="13715"/>
    <lineage>
        <taxon>Eukaryota</taxon>
        <taxon>Viridiplantae</taxon>
        <taxon>Streptophyta</taxon>
        <taxon>Embryophyta</taxon>
        <taxon>Tracheophyta</taxon>
        <taxon>Spermatophyta</taxon>
        <taxon>Magnoliopsida</taxon>
        <taxon>Trochodendrales</taxon>
        <taxon>Trochodendraceae</taxon>
        <taxon>Tetracentron</taxon>
    </lineage>
</organism>
<dbReference type="OrthoDB" id="1262810at2759"/>
<evidence type="ECO:0000256" key="2">
    <source>
        <dbReference type="ARBA" id="ARBA00022448"/>
    </source>
</evidence>
<keyword evidence="2" id="KW-0813">Transport</keyword>
<dbReference type="EMBL" id="JABCRI010000011">
    <property type="protein sequence ID" value="KAF8398407.1"/>
    <property type="molecule type" value="Genomic_DNA"/>
</dbReference>
<keyword evidence="6" id="KW-0066">ATP synthesis</keyword>
<evidence type="ECO:0000256" key="4">
    <source>
        <dbReference type="ARBA" id="ARBA00023065"/>
    </source>
</evidence>
<evidence type="ECO:0000256" key="3">
    <source>
        <dbReference type="ARBA" id="ARBA00022781"/>
    </source>
</evidence>
<dbReference type="GO" id="GO:0016020">
    <property type="term" value="C:membrane"/>
    <property type="evidence" value="ECO:0007669"/>
    <property type="project" value="UniProtKB-SubCell"/>
</dbReference>
<dbReference type="AlphaFoldDB" id="A0A834Z7Y0"/>
<dbReference type="GO" id="GO:0046933">
    <property type="term" value="F:proton-transporting ATP synthase activity, rotational mechanism"/>
    <property type="evidence" value="ECO:0007669"/>
    <property type="project" value="InterPro"/>
</dbReference>
<keyword evidence="8" id="KW-1185">Reference proteome</keyword>
<keyword evidence="4" id="KW-0406">Ion transport</keyword>
<gene>
    <name evidence="7" type="ORF">HHK36_017334</name>
</gene>
<evidence type="ECO:0000256" key="1">
    <source>
        <dbReference type="ARBA" id="ARBA00004370"/>
    </source>
</evidence>
<dbReference type="Proteomes" id="UP000655225">
    <property type="component" value="Unassembled WGS sequence"/>
</dbReference>
<keyword evidence="5" id="KW-0472">Membrane</keyword>
<protein>
    <submittedName>
        <fullName evidence="7">Uncharacterized protein</fullName>
    </submittedName>
</protein>
<comment type="caution">
    <text evidence="7">The sequence shown here is derived from an EMBL/GenBank/DDBJ whole genome shotgun (WGS) entry which is preliminary data.</text>
</comment>
<reference evidence="7 8" key="1">
    <citation type="submission" date="2020-04" db="EMBL/GenBank/DDBJ databases">
        <title>Plant Genome Project.</title>
        <authorList>
            <person name="Zhang R.-G."/>
        </authorList>
    </citation>
    <scope>NUCLEOTIDE SEQUENCE [LARGE SCALE GENOMIC DNA]</scope>
    <source>
        <strain evidence="7">YNK0</strain>
        <tissue evidence="7">Leaf</tissue>
    </source>
</reference>
<accession>A0A834Z7Y0</accession>
<evidence type="ECO:0000313" key="7">
    <source>
        <dbReference type="EMBL" id="KAF8398407.1"/>
    </source>
</evidence>
<keyword evidence="3" id="KW-0375">Hydrogen ion transport</keyword>
<sequence length="367" mass="41232">MSSKFIKDLSVPRETRVKAISEICSESKFSDIIKNFLGIDVTAYLTGFHVQLEYAQLRNIHGCDLEDDPDCGLLSARNKRTFDDCSLPNIGFNSSTSFHSGDVPVLGWKFCTLHSYVPLFVWFSLLLISVASVLAENGRLCHIENIANRFVELTMAHKGDVKVAVTTVILGEMALVPVSVPSKVQWVFPLSLLDSMSSWNMRNLGTSMVEIWKMIPTANGRLRHIENIANRFVELTMAHKGDVKLAVTTVIASSLWSEDFVFQRAPLLHNAWCLLIMVVVLDNSEIFMYIFAAEGQPLPPVEERQLTETLQGIIGHGKKVKLEQKIDPTILGGLVVDFGQKVFDMSIRTRARQMERFLRDPINVDSF</sequence>